<dbReference type="InterPro" id="IPR056362">
    <property type="entry name" value="AtuA-like_ferredoxin_dom"/>
</dbReference>
<feature type="domain" description="AtuA-like ferredoxin-fold" evidence="1">
    <location>
        <begin position="5"/>
        <end position="103"/>
    </location>
</feature>
<proteinExistence type="predicted"/>
<dbReference type="AlphaFoldDB" id="A0A2L2XG60"/>
<dbReference type="Proteomes" id="UP000239549">
    <property type="component" value="Unassembled WGS sequence"/>
</dbReference>
<organism evidence="2 3">
    <name type="scientific">Desulfocucumis palustris</name>
    <dbReference type="NCBI Taxonomy" id="1898651"/>
    <lineage>
        <taxon>Bacteria</taxon>
        <taxon>Bacillati</taxon>
        <taxon>Bacillota</taxon>
        <taxon>Clostridia</taxon>
        <taxon>Eubacteriales</taxon>
        <taxon>Desulfocucumaceae</taxon>
        <taxon>Desulfocucumis</taxon>
    </lineage>
</organism>
<comment type="caution">
    <text evidence="2">The sequence shown here is derived from an EMBL/GenBank/DDBJ whole genome shotgun (WGS) entry which is preliminary data.</text>
</comment>
<evidence type="ECO:0000313" key="2">
    <source>
        <dbReference type="EMBL" id="GBF35122.1"/>
    </source>
</evidence>
<dbReference type="OrthoDB" id="21390at2"/>
<reference evidence="3" key="1">
    <citation type="submission" date="2018-02" db="EMBL/GenBank/DDBJ databases">
        <title>Genome sequence of Desulfocucumis palustris strain NAW-5.</title>
        <authorList>
            <person name="Watanabe M."/>
            <person name="Kojima H."/>
            <person name="Fukui M."/>
        </authorList>
    </citation>
    <scope>NUCLEOTIDE SEQUENCE [LARGE SCALE GENOMIC DNA]</scope>
    <source>
        <strain evidence="3">NAW-5</strain>
    </source>
</reference>
<dbReference type="PANTHER" id="PTHR47708">
    <property type="match status" value="1"/>
</dbReference>
<sequence length="107" mass="11879">MSKILLRELAHARSGDKGNTVNIGLFPYRAEHYELLKEQVTAERVKEHFAGLVEGEVARYEVPNINAFNFVLRGALNGGASRSLRSDNLGKCFGAAILRMQVEFEGN</sequence>
<dbReference type="PANTHER" id="PTHR47708:SF2">
    <property type="entry name" value="SI:CH73-132F6.5"/>
    <property type="match status" value="1"/>
</dbReference>
<evidence type="ECO:0000313" key="3">
    <source>
        <dbReference type="Proteomes" id="UP000239549"/>
    </source>
</evidence>
<keyword evidence="3" id="KW-1185">Reference proteome</keyword>
<dbReference type="RefSeq" id="WP_104373240.1">
    <property type="nucleotide sequence ID" value="NZ_BFAV01000157.1"/>
</dbReference>
<protein>
    <recommendedName>
        <fullName evidence="1">AtuA-like ferredoxin-fold domain-containing protein</fullName>
    </recommendedName>
</protein>
<dbReference type="EMBL" id="BFAV01000157">
    <property type="protein sequence ID" value="GBF35122.1"/>
    <property type="molecule type" value="Genomic_DNA"/>
</dbReference>
<dbReference type="Pfam" id="PF23544">
    <property type="entry name" value="AtuA_ferredoxin"/>
    <property type="match status" value="1"/>
</dbReference>
<name>A0A2L2XG60_9FIRM</name>
<gene>
    <name evidence="2" type="ORF">DCCM_4245</name>
</gene>
<accession>A0A2L2XG60</accession>
<evidence type="ECO:0000259" key="1">
    <source>
        <dbReference type="Pfam" id="PF23544"/>
    </source>
</evidence>